<dbReference type="STRING" id="526225.Gobs_1975"/>
<evidence type="ECO:0000313" key="2">
    <source>
        <dbReference type="Proteomes" id="UP000001382"/>
    </source>
</evidence>
<reference evidence="2" key="2">
    <citation type="submission" date="2010-01" db="EMBL/GenBank/DDBJ databases">
        <title>The complete genome of Geodermatophilus obscurus DSM 43160.</title>
        <authorList>
            <consortium name="US DOE Joint Genome Institute (JGI-PGF)"/>
            <person name="Lucas S."/>
            <person name="Copeland A."/>
            <person name="Lapidus A."/>
            <person name="Glavina del Rio T."/>
            <person name="Dalin E."/>
            <person name="Tice H."/>
            <person name="Bruce D."/>
            <person name="Goodwin L."/>
            <person name="Pitluck S."/>
            <person name="Kyrpides N."/>
            <person name="Mavromatis K."/>
            <person name="Ivanova N."/>
            <person name="Munk A.C."/>
            <person name="Brettin T."/>
            <person name="Detter J.C."/>
            <person name="Han C."/>
            <person name="Larimer F."/>
            <person name="Land M."/>
            <person name="Hauser L."/>
            <person name="Markowitz V."/>
            <person name="Cheng J.-F."/>
            <person name="Hugenholtz P."/>
            <person name="Woyke T."/>
            <person name="Wu D."/>
            <person name="Jando M."/>
            <person name="Schneider S."/>
            <person name="Klenk H.-P."/>
            <person name="Eisen J.A."/>
        </authorList>
    </citation>
    <scope>NUCLEOTIDE SEQUENCE [LARGE SCALE GENOMIC DNA]</scope>
    <source>
        <strain evidence="2">ATCC 25078 / DSM 43160 / JCM 3152 / KCC A-0152 / KCTC 9177 / NBRC 13315 / NRRL B-3577 / G-20</strain>
    </source>
</reference>
<dbReference type="RefSeq" id="WP_012948109.1">
    <property type="nucleotide sequence ID" value="NC_013757.1"/>
</dbReference>
<evidence type="ECO:0000313" key="1">
    <source>
        <dbReference type="EMBL" id="ADB74670.1"/>
    </source>
</evidence>
<dbReference type="HOGENOM" id="CLU_2897777_0_0_11"/>
<organism evidence="1 2">
    <name type="scientific">Geodermatophilus obscurus (strain ATCC 25078 / DSM 43160 / JCM 3152 / CCUG 61914 / KCC A-0152 / KCTC 9177 / NBRC 13315 / NRRL B-3577 / G-20)</name>
    <dbReference type="NCBI Taxonomy" id="526225"/>
    <lineage>
        <taxon>Bacteria</taxon>
        <taxon>Bacillati</taxon>
        <taxon>Actinomycetota</taxon>
        <taxon>Actinomycetes</taxon>
        <taxon>Geodermatophilales</taxon>
        <taxon>Geodermatophilaceae</taxon>
        <taxon>Geodermatophilus</taxon>
    </lineage>
</organism>
<dbReference type="AlphaFoldDB" id="D2SEY0"/>
<protein>
    <submittedName>
        <fullName evidence="1">Uncharacterized protein</fullName>
    </submittedName>
</protein>
<accession>D2SEY0</accession>
<name>D2SEY0_GEOOG</name>
<keyword evidence="2" id="KW-1185">Reference proteome</keyword>
<proteinExistence type="predicted"/>
<dbReference type="EMBL" id="CP001867">
    <property type="protein sequence ID" value="ADB74670.1"/>
    <property type="molecule type" value="Genomic_DNA"/>
</dbReference>
<dbReference type="KEGG" id="gob:Gobs_1975"/>
<gene>
    <name evidence="1" type="ordered locus">Gobs_1975</name>
</gene>
<reference evidence="1 2" key="1">
    <citation type="journal article" date="2010" name="Stand. Genomic Sci.">
        <title>Complete genome sequence of Geodermatophilus obscurus type strain (G-20).</title>
        <authorList>
            <person name="Ivanova N."/>
            <person name="Sikorski J."/>
            <person name="Jando M."/>
            <person name="Munk C."/>
            <person name="Lapidus A."/>
            <person name="Glavina Del Rio T."/>
            <person name="Copeland A."/>
            <person name="Tice H."/>
            <person name="Cheng J.-F."/>
            <person name="Lucas S."/>
            <person name="Chen F."/>
            <person name="Nolan M."/>
            <person name="Bruce D."/>
            <person name="Goodwin L."/>
            <person name="Pitluck S."/>
            <person name="Mavromatis K."/>
            <person name="Mikhailova N."/>
            <person name="Pati A."/>
            <person name="Chen A."/>
            <person name="Palaniappan K."/>
            <person name="Land M."/>
            <person name="Hauser L."/>
            <person name="Chang Y.-J."/>
            <person name="Jeffries C.D."/>
            <person name="Meincke L."/>
            <person name="Brettin T."/>
            <person name="Detter J.C."/>
            <person name="Detter J.C."/>
            <person name="Rohde M."/>
            <person name="Goeker M."/>
            <person name="Bristow J."/>
            <person name="Eisen J.A."/>
            <person name="Markowitz V."/>
            <person name="Hugenholtz P."/>
            <person name="Kyrpides N.C."/>
            <person name="Klenk H.-P."/>
        </authorList>
    </citation>
    <scope>NUCLEOTIDE SEQUENCE [LARGE SCALE GENOMIC DNA]</scope>
    <source>
        <strain evidence="2">ATCC 25078 / DSM 43160 / JCM 3152 / KCC A-0152 / KCTC 9177 / NBRC 13315 / NRRL B-3577 / G-20</strain>
    </source>
</reference>
<dbReference type="Proteomes" id="UP000001382">
    <property type="component" value="Chromosome"/>
</dbReference>
<sequence length="62" mass="6909">MPTPKGVVPSSLPKAQARHRRNIAVRRLCHWLDSDPSPEDRRYVATILLDGIEDTDTAGATR</sequence>